<dbReference type="SUPFAM" id="SSF54211">
    <property type="entry name" value="Ribosomal protein S5 domain 2-like"/>
    <property type="match status" value="1"/>
</dbReference>
<dbReference type="InterPro" id="IPR005711">
    <property type="entry name" value="Ribosomal_uS5_euk/arc"/>
</dbReference>
<keyword evidence="3 8" id="KW-0694">RNA-binding</keyword>
<dbReference type="GO" id="GO:0003735">
    <property type="term" value="F:structural constituent of ribosome"/>
    <property type="evidence" value="ECO:0007669"/>
    <property type="project" value="UniProtKB-UniRule"/>
</dbReference>
<dbReference type="InterPro" id="IPR020568">
    <property type="entry name" value="Ribosomal_Su5_D2-typ_SF"/>
</dbReference>
<dbReference type="NCBIfam" id="NF003125">
    <property type="entry name" value="PRK04044.1"/>
    <property type="match status" value="1"/>
</dbReference>
<dbReference type="EMBL" id="JADIIN010000020">
    <property type="protein sequence ID" value="MBF4468183.1"/>
    <property type="molecule type" value="Genomic_DNA"/>
</dbReference>
<dbReference type="GO" id="GO:0022627">
    <property type="term" value="C:cytosolic small ribosomal subunit"/>
    <property type="evidence" value="ECO:0007669"/>
    <property type="project" value="TreeGrafter"/>
</dbReference>
<dbReference type="GO" id="GO:0019843">
    <property type="term" value="F:rRNA binding"/>
    <property type="evidence" value="ECO:0007669"/>
    <property type="project" value="UniProtKB-UniRule"/>
</dbReference>
<dbReference type="Gene3D" id="3.30.230.10">
    <property type="match status" value="1"/>
</dbReference>
<keyword evidence="4 8" id="KW-0689">Ribosomal protein</keyword>
<dbReference type="FunFam" id="3.30.160.20:FF:000002">
    <property type="entry name" value="40S ribosomal protein S2"/>
    <property type="match status" value="1"/>
</dbReference>
<dbReference type="PANTHER" id="PTHR13718:SF4">
    <property type="entry name" value="40S RIBOSOMAL PROTEIN S2"/>
    <property type="match status" value="1"/>
</dbReference>
<evidence type="ECO:0000256" key="7">
    <source>
        <dbReference type="ARBA" id="ARBA00035255"/>
    </source>
</evidence>
<proteinExistence type="inferred from homology"/>
<accession>A0A843AE28</accession>
<dbReference type="InterPro" id="IPR018192">
    <property type="entry name" value="Ribosomal_uS5_N_CS"/>
</dbReference>
<protein>
    <recommendedName>
        <fullName evidence="7 8">Small ribosomal subunit protein uS5</fullName>
    </recommendedName>
</protein>
<dbReference type="GO" id="GO:0006412">
    <property type="term" value="P:translation"/>
    <property type="evidence" value="ECO:0007669"/>
    <property type="project" value="UniProtKB-UniRule"/>
</dbReference>
<comment type="function">
    <text evidence="8">With S4 and S12 plays an important role in translational accuracy.</text>
</comment>
<dbReference type="Proteomes" id="UP000658733">
    <property type="component" value="Unassembled WGS sequence"/>
</dbReference>
<dbReference type="Gene3D" id="3.30.160.20">
    <property type="match status" value="1"/>
</dbReference>
<comment type="subunit">
    <text evidence="6 8">Part of the 30S ribosomal subunit. Contacts protein S4.</text>
</comment>
<evidence type="ECO:0000313" key="10">
    <source>
        <dbReference type="EMBL" id="MBF4468183.1"/>
    </source>
</evidence>
<dbReference type="SUPFAM" id="SSF54768">
    <property type="entry name" value="dsRNA-binding domain-like"/>
    <property type="match status" value="1"/>
</dbReference>
<dbReference type="AlphaFoldDB" id="A0A843AE28"/>
<dbReference type="InterPro" id="IPR047866">
    <property type="entry name" value="Ribosomal_uS5_arc"/>
</dbReference>
<name>A0A843AE28_METAZ</name>
<dbReference type="FunFam" id="3.30.230.10:FF:000004">
    <property type="entry name" value="40S ribosomal protein S2"/>
    <property type="match status" value="1"/>
</dbReference>
<dbReference type="GeneID" id="66132771"/>
<comment type="similarity">
    <text evidence="1 8 9">Belongs to the universal ribosomal protein uS5 family.</text>
</comment>
<evidence type="ECO:0000256" key="2">
    <source>
        <dbReference type="ARBA" id="ARBA00022730"/>
    </source>
</evidence>
<dbReference type="HAMAP" id="MF_01307_A">
    <property type="entry name" value="Ribosomal_uS5_A"/>
    <property type="match status" value="1"/>
</dbReference>
<evidence type="ECO:0000256" key="4">
    <source>
        <dbReference type="ARBA" id="ARBA00022980"/>
    </source>
</evidence>
<comment type="domain">
    <text evidence="8">The N-terminal domain interacts with the head of the 30S subunit; the C-terminal domain interacts with the body and contacts protein S4. The interaction surface between S4 and S5 is involved in control of translational fidelity.</text>
</comment>
<evidence type="ECO:0000256" key="3">
    <source>
        <dbReference type="ARBA" id="ARBA00022884"/>
    </source>
</evidence>
<dbReference type="InterPro" id="IPR005324">
    <property type="entry name" value="Ribosomal_uS5_C"/>
</dbReference>
<evidence type="ECO:0000256" key="5">
    <source>
        <dbReference type="ARBA" id="ARBA00023274"/>
    </source>
</evidence>
<evidence type="ECO:0000256" key="1">
    <source>
        <dbReference type="ARBA" id="ARBA00008945"/>
    </source>
</evidence>
<evidence type="ECO:0000256" key="6">
    <source>
        <dbReference type="ARBA" id="ARBA00025844"/>
    </source>
</evidence>
<evidence type="ECO:0000256" key="9">
    <source>
        <dbReference type="RuleBase" id="RU003823"/>
    </source>
</evidence>
<gene>
    <name evidence="10" type="primary">rpsE</name>
    <name evidence="8" type="synonym">rps5</name>
    <name evidence="10" type="ORF">ISP01_02135</name>
</gene>
<dbReference type="PANTHER" id="PTHR13718">
    <property type="entry name" value="RIBOSOMAL S SUBUNIT"/>
    <property type="match status" value="1"/>
</dbReference>
<reference evidence="10" key="1">
    <citation type="submission" date="2020-10" db="EMBL/GenBank/DDBJ databases">
        <title>Dehalococcoides mccartyi of a TCE/Cr reducing biochatode.</title>
        <authorList>
            <person name="Matturro B."/>
        </authorList>
    </citation>
    <scope>NUCLEOTIDE SEQUENCE</scope>
    <source>
        <strain evidence="10">Bin4</strain>
    </source>
</reference>
<dbReference type="RefSeq" id="WP_042704375.1">
    <property type="nucleotide sequence ID" value="NZ_AP019779.1"/>
</dbReference>
<dbReference type="Pfam" id="PF03719">
    <property type="entry name" value="Ribosomal_S5_C"/>
    <property type="match status" value="1"/>
</dbReference>
<dbReference type="Pfam" id="PF00333">
    <property type="entry name" value="Ribosomal_S5"/>
    <property type="match status" value="1"/>
</dbReference>
<dbReference type="InterPro" id="IPR014721">
    <property type="entry name" value="Ribsml_uS5_D2-typ_fold_subgr"/>
</dbReference>
<organism evidence="10 11">
    <name type="scientific">Methanobrevibacter arboriphilus</name>
    <dbReference type="NCBI Taxonomy" id="39441"/>
    <lineage>
        <taxon>Archaea</taxon>
        <taxon>Methanobacteriati</taxon>
        <taxon>Methanobacteriota</taxon>
        <taxon>Methanomada group</taxon>
        <taxon>Methanobacteria</taxon>
        <taxon>Methanobacteriales</taxon>
        <taxon>Methanobacteriaceae</taxon>
        <taxon>Methanobrevibacter</taxon>
    </lineage>
</organism>
<comment type="caution">
    <text evidence="10">The sequence shown here is derived from an EMBL/GenBank/DDBJ whole genome shotgun (WGS) entry which is preliminary data.</text>
</comment>
<dbReference type="NCBIfam" id="TIGR01020">
    <property type="entry name" value="uS5_euk_arch"/>
    <property type="match status" value="1"/>
</dbReference>
<dbReference type="InterPro" id="IPR013810">
    <property type="entry name" value="Ribosomal_uS5_N"/>
</dbReference>
<evidence type="ECO:0000256" key="8">
    <source>
        <dbReference type="HAMAP-Rule" id="MF_01307"/>
    </source>
</evidence>
<keyword evidence="5 8" id="KW-0687">Ribonucleoprotein</keyword>
<sequence>MSFNMEDWEPKTKVGRMVKDGTITDIDEIFEKGLPIMELEIVDALLPDLEEEVMDVNLVQRMHKSGRKVNFRVIVAVGNKNGYVGLGQGKAREVGPAIRKAVDDAKYNIIKVRRGCGDWGCVCGREHTVPFKVEGKTGSVSVILMPAPAGVGLAVGDVGKTILKLAGIADVWSQTSGQTQTTVNYANATFEALKQLTKVKASEKDLKNMGVCSS</sequence>
<dbReference type="PROSITE" id="PS50881">
    <property type="entry name" value="S5_DSRBD"/>
    <property type="match status" value="1"/>
</dbReference>
<dbReference type="PROSITE" id="PS00585">
    <property type="entry name" value="RIBOSOMAL_S5"/>
    <property type="match status" value="1"/>
</dbReference>
<dbReference type="InterPro" id="IPR000851">
    <property type="entry name" value="Ribosomal_uS5"/>
</dbReference>
<keyword evidence="2 8" id="KW-0699">rRNA-binding</keyword>
<evidence type="ECO:0000313" key="11">
    <source>
        <dbReference type="Proteomes" id="UP000658733"/>
    </source>
</evidence>